<feature type="coiled-coil region" evidence="1">
    <location>
        <begin position="76"/>
        <end position="103"/>
    </location>
</feature>
<evidence type="ECO:0000313" key="4">
    <source>
        <dbReference type="EMBL" id="CAF3930405.1"/>
    </source>
</evidence>
<reference evidence="4" key="1">
    <citation type="submission" date="2021-02" db="EMBL/GenBank/DDBJ databases">
        <authorList>
            <person name="Nowell W R."/>
        </authorList>
    </citation>
    <scope>NUCLEOTIDE SEQUENCE</scope>
</reference>
<evidence type="ECO:0000313" key="3">
    <source>
        <dbReference type="EMBL" id="CAF1348636.1"/>
    </source>
</evidence>
<dbReference type="EMBL" id="CAJNOU010002774">
    <property type="protein sequence ID" value="CAF1348636.1"/>
    <property type="molecule type" value="Genomic_DNA"/>
</dbReference>
<gene>
    <name evidence="4" type="ORF">OTI717_LOCUS25313</name>
    <name evidence="2" type="ORF">RFH988_LOCUS24717</name>
    <name evidence="3" type="ORF">SEV965_LOCUS28741</name>
</gene>
<proteinExistence type="predicted"/>
<evidence type="ECO:0000313" key="5">
    <source>
        <dbReference type="Proteomes" id="UP000663823"/>
    </source>
</evidence>
<sequence>MPTICLMNRRRIRPLILSSRLKQSIKPVRKKHVLMIKLMKLFAAILVPLMIGAFTVVTTLQDSKSARYQRETELTRMERQEQLQEAAEKRQRLADLAKLHEQQNYNDQAAKELRIQNVYDAYMRDLTGIVLKPNANLTFPELLFVRSRTLSVLDQIDLKRKWDLVKFLYDSELLYVRDVGYRFVDLGGADLSHLENGTILQGHL</sequence>
<name>A0A819JI01_9BILA</name>
<comment type="caution">
    <text evidence="4">The sequence shown here is derived from an EMBL/GenBank/DDBJ whole genome shotgun (WGS) entry which is preliminary data.</text>
</comment>
<organism evidence="4 5">
    <name type="scientific">Rotaria sordida</name>
    <dbReference type="NCBI Taxonomy" id="392033"/>
    <lineage>
        <taxon>Eukaryota</taxon>
        <taxon>Metazoa</taxon>
        <taxon>Spiralia</taxon>
        <taxon>Gnathifera</taxon>
        <taxon>Rotifera</taxon>
        <taxon>Eurotatoria</taxon>
        <taxon>Bdelloidea</taxon>
        <taxon>Philodinida</taxon>
        <taxon>Philodinidae</taxon>
        <taxon>Rotaria</taxon>
    </lineage>
</organism>
<dbReference type="EMBL" id="CAJNOO010001824">
    <property type="protein sequence ID" value="CAF1203141.1"/>
    <property type="molecule type" value="Genomic_DNA"/>
</dbReference>
<accession>A0A819JI01</accession>
<dbReference type="Proteomes" id="UP000663823">
    <property type="component" value="Unassembled WGS sequence"/>
</dbReference>
<evidence type="ECO:0000256" key="1">
    <source>
        <dbReference type="SAM" id="Coils"/>
    </source>
</evidence>
<evidence type="ECO:0000313" key="2">
    <source>
        <dbReference type="EMBL" id="CAF1203141.1"/>
    </source>
</evidence>
<dbReference type="OrthoDB" id="10335419at2759"/>
<keyword evidence="1" id="KW-0175">Coiled coil</keyword>
<dbReference type="AlphaFoldDB" id="A0A819JI01"/>
<dbReference type="Proteomes" id="UP000663882">
    <property type="component" value="Unassembled WGS sequence"/>
</dbReference>
<dbReference type="Proteomes" id="UP000663889">
    <property type="component" value="Unassembled WGS sequence"/>
</dbReference>
<protein>
    <submittedName>
        <fullName evidence="4">Uncharacterized protein</fullName>
    </submittedName>
</protein>
<dbReference type="EMBL" id="CAJOAX010004992">
    <property type="protein sequence ID" value="CAF3930405.1"/>
    <property type="molecule type" value="Genomic_DNA"/>
</dbReference>